<name>A0A6J5T7K9_9CAUD</name>
<organism evidence="2">
    <name type="scientific">uncultured Caudovirales phage</name>
    <dbReference type="NCBI Taxonomy" id="2100421"/>
    <lineage>
        <taxon>Viruses</taxon>
        <taxon>Duplodnaviria</taxon>
        <taxon>Heunggongvirae</taxon>
        <taxon>Uroviricota</taxon>
        <taxon>Caudoviricetes</taxon>
        <taxon>Peduoviridae</taxon>
        <taxon>Maltschvirus</taxon>
        <taxon>Maltschvirus maltsch</taxon>
    </lineage>
</organism>
<feature type="region of interest" description="Disordered" evidence="1">
    <location>
        <begin position="242"/>
        <end position="333"/>
    </location>
</feature>
<feature type="region of interest" description="Disordered" evidence="1">
    <location>
        <begin position="105"/>
        <end position="128"/>
    </location>
</feature>
<dbReference type="EMBL" id="LR797820">
    <property type="protein sequence ID" value="CAB4240752.1"/>
    <property type="molecule type" value="Genomic_DNA"/>
</dbReference>
<feature type="compositionally biased region" description="Low complexity" evidence="1">
    <location>
        <begin position="254"/>
        <end position="265"/>
    </location>
</feature>
<dbReference type="EMBL" id="LR798273">
    <property type="protein sequence ID" value="CAB5218881.1"/>
    <property type="molecule type" value="Genomic_DNA"/>
</dbReference>
<reference evidence="2" key="1">
    <citation type="submission" date="2020-05" db="EMBL/GenBank/DDBJ databases">
        <authorList>
            <person name="Chiriac C."/>
            <person name="Salcher M."/>
            <person name="Ghai R."/>
            <person name="Kavagutti S V."/>
        </authorList>
    </citation>
    <scope>NUCLEOTIDE SEQUENCE</scope>
</reference>
<gene>
    <name evidence="3" type="ORF">UFOVP228_4</name>
    <name evidence="2" type="ORF">UFOVP47_2</name>
</gene>
<evidence type="ECO:0000313" key="2">
    <source>
        <dbReference type="EMBL" id="CAB4240752.1"/>
    </source>
</evidence>
<accession>A0A6J5T7K9</accession>
<feature type="compositionally biased region" description="Low complexity" evidence="1">
    <location>
        <begin position="322"/>
        <end position="333"/>
    </location>
</feature>
<evidence type="ECO:0000313" key="3">
    <source>
        <dbReference type="EMBL" id="CAB5218881.1"/>
    </source>
</evidence>
<protein>
    <submittedName>
        <fullName evidence="2">Uncharacterized protein</fullName>
    </submittedName>
</protein>
<evidence type="ECO:0000256" key="1">
    <source>
        <dbReference type="SAM" id="MobiDB-lite"/>
    </source>
</evidence>
<sequence length="349" mass="36653">MSNIQVFNPGQLPAFAKKAEMSAVAKALMGSNGQSGKRISIKGGVFRLIADGKEVAAVEERYLDVVVVNAAPKVSRTYYEGTYTEGAAVPPTCWSQDGDVPDKSLKAPQAPSCAACPQNAKGSGQGDSRACRFSQRLAVVLANDMEGDVMQLSLAATSIFGKADGENRPLQEHSRWLVAQGIDPTMLITRMKFDTKAPVPKLFFKPMRWLTEDEFAITQEKGVSKEAIAAITMTVSQQDGVTAAAPAPFPGTPPTKAKAKAAPAPEADEEDEAPAPAPKAKVKAAPAPAPEQDEDEAPAPKPKAKAKAAPLPPEEDDDEPAVKAAPVKAKATVAPAAGLAKTLADWDDE</sequence>
<feature type="compositionally biased region" description="Low complexity" evidence="1">
    <location>
        <begin position="107"/>
        <end position="120"/>
    </location>
</feature>
<proteinExistence type="predicted"/>